<dbReference type="OrthoDB" id="9775969at2"/>
<feature type="signal peptide" evidence="2">
    <location>
        <begin position="1"/>
        <end position="24"/>
    </location>
</feature>
<feature type="chain" id="PRO_5012444327" description="DUF3047 domain-containing protein" evidence="2">
    <location>
        <begin position="25"/>
        <end position="260"/>
    </location>
</feature>
<gene>
    <name evidence="3" type="ORF">SAMN06265795_12058</name>
</gene>
<dbReference type="EMBL" id="FZOT01000020">
    <property type="protein sequence ID" value="SNT26994.1"/>
    <property type="molecule type" value="Genomic_DNA"/>
</dbReference>
<sequence length="260" mass="28424">MIKPTLFAGVAALLTACAAPPQKAEPPQGAVTGPTVQSSPLQPVRFSADGGAGEPKGWEPLVILRTKNPTNYKLVRENGHTVLHAKAVNASSGLISKVQMDPVAMPWLHWRWKIKSLIQGADNQLQAKEDSPVRIILGFDGDKDALPFKDQMMFETAKMLTGHEMPYATLMYIWENRLPVGTVIPSVRSSRVKMIVAASGPEGLGQWRDFHRNIVEDFQKAFGEQPGQLVGIGVLTDTDNTGETVEAWYGDIQLRDEPAS</sequence>
<dbReference type="RefSeq" id="WP_089401328.1">
    <property type="nucleotide sequence ID" value="NZ_FZOT01000020.1"/>
</dbReference>
<protein>
    <recommendedName>
        <fullName evidence="5">DUF3047 domain-containing protein</fullName>
    </recommendedName>
</protein>
<evidence type="ECO:0000313" key="4">
    <source>
        <dbReference type="Proteomes" id="UP000198284"/>
    </source>
</evidence>
<evidence type="ECO:0000256" key="1">
    <source>
        <dbReference type="SAM" id="MobiDB-lite"/>
    </source>
</evidence>
<evidence type="ECO:0008006" key="5">
    <source>
        <dbReference type="Google" id="ProtNLM"/>
    </source>
</evidence>
<dbReference type="Pfam" id="PF11249">
    <property type="entry name" value="DUF3047"/>
    <property type="match status" value="1"/>
</dbReference>
<dbReference type="Proteomes" id="UP000198284">
    <property type="component" value="Unassembled WGS sequence"/>
</dbReference>
<name>A0A239LBS6_9BURK</name>
<organism evidence="3 4">
    <name type="scientific">Noviherbaspirillum humi</name>
    <dbReference type="NCBI Taxonomy" id="1688639"/>
    <lineage>
        <taxon>Bacteria</taxon>
        <taxon>Pseudomonadati</taxon>
        <taxon>Pseudomonadota</taxon>
        <taxon>Betaproteobacteria</taxon>
        <taxon>Burkholderiales</taxon>
        <taxon>Oxalobacteraceae</taxon>
        <taxon>Noviherbaspirillum</taxon>
    </lineage>
</organism>
<evidence type="ECO:0000313" key="3">
    <source>
        <dbReference type="EMBL" id="SNT26994.1"/>
    </source>
</evidence>
<accession>A0A239LBS6</accession>
<dbReference type="InterPro" id="IPR021409">
    <property type="entry name" value="DUF3047"/>
</dbReference>
<dbReference type="PROSITE" id="PS51257">
    <property type="entry name" value="PROKAR_LIPOPROTEIN"/>
    <property type="match status" value="1"/>
</dbReference>
<keyword evidence="4" id="KW-1185">Reference proteome</keyword>
<keyword evidence="2" id="KW-0732">Signal</keyword>
<dbReference type="AlphaFoldDB" id="A0A239LBS6"/>
<proteinExistence type="predicted"/>
<evidence type="ECO:0000256" key="2">
    <source>
        <dbReference type="SAM" id="SignalP"/>
    </source>
</evidence>
<reference evidence="3 4" key="1">
    <citation type="submission" date="2017-06" db="EMBL/GenBank/DDBJ databases">
        <authorList>
            <person name="Kim H.J."/>
            <person name="Triplett B.A."/>
        </authorList>
    </citation>
    <scope>NUCLEOTIDE SEQUENCE [LARGE SCALE GENOMIC DNA]</scope>
    <source>
        <strain evidence="3 4">U15</strain>
    </source>
</reference>
<feature type="region of interest" description="Disordered" evidence="1">
    <location>
        <begin position="21"/>
        <end position="42"/>
    </location>
</feature>